<keyword evidence="5" id="KW-0272">Extracellular matrix</keyword>
<dbReference type="GO" id="GO:0005125">
    <property type="term" value="F:cytokine activity"/>
    <property type="evidence" value="ECO:0007669"/>
    <property type="project" value="TreeGrafter"/>
</dbReference>
<keyword evidence="9" id="KW-1185">Reference proteome</keyword>
<keyword evidence="3 8" id="KW-0217">Developmental protein</keyword>
<dbReference type="GO" id="GO:0030182">
    <property type="term" value="P:neuron differentiation"/>
    <property type="evidence" value="ECO:0007669"/>
    <property type="project" value="TreeGrafter"/>
</dbReference>
<reference evidence="10" key="1">
    <citation type="submission" date="2017-02" db="UniProtKB">
        <authorList>
            <consortium name="WormBaseParasite"/>
        </authorList>
    </citation>
    <scope>IDENTIFICATION</scope>
</reference>
<dbReference type="GO" id="GO:0045165">
    <property type="term" value="P:cell fate commitment"/>
    <property type="evidence" value="ECO:0007669"/>
    <property type="project" value="TreeGrafter"/>
</dbReference>
<dbReference type="PRINTS" id="PR01349">
    <property type="entry name" value="WNTPROTEIN"/>
</dbReference>
<dbReference type="PANTHER" id="PTHR12027">
    <property type="entry name" value="WNT RELATED"/>
    <property type="match status" value="1"/>
</dbReference>
<dbReference type="GO" id="GO:0005109">
    <property type="term" value="F:frizzled binding"/>
    <property type="evidence" value="ECO:0007669"/>
    <property type="project" value="TreeGrafter"/>
</dbReference>
<dbReference type="InterPro" id="IPR005817">
    <property type="entry name" value="Wnt"/>
</dbReference>
<evidence type="ECO:0000256" key="1">
    <source>
        <dbReference type="ARBA" id="ARBA00004498"/>
    </source>
</evidence>
<dbReference type="PANTHER" id="PTHR12027:SF102">
    <property type="entry name" value="PROTEIN WNT"/>
    <property type="match status" value="1"/>
</dbReference>
<organism evidence="9 10">
    <name type="scientific">Ascaris lumbricoides</name>
    <name type="common">Giant roundworm</name>
    <dbReference type="NCBI Taxonomy" id="6252"/>
    <lineage>
        <taxon>Eukaryota</taxon>
        <taxon>Metazoa</taxon>
        <taxon>Ecdysozoa</taxon>
        <taxon>Nematoda</taxon>
        <taxon>Chromadorea</taxon>
        <taxon>Rhabditida</taxon>
        <taxon>Spirurina</taxon>
        <taxon>Ascaridomorpha</taxon>
        <taxon>Ascaridoidea</taxon>
        <taxon>Ascarididae</taxon>
        <taxon>Ascaris</taxon>
    </lineage>
</organism>
<dbReference type="Pfam" id="PF00110">
    <property type="entry name" value="wnt"/>
    <property type="match status" value="1"/>
</dbReference>
<dbReference type="WBParaSite" id="ALUE_0001096301-mRNA-1">
    <property type="protein sequence ID" value="ALUE_0001096301-mRNA-1"/>
    <property type="gene ID" value="ALUE_0001096301"/>
</dbReference>
<protein>
    <recommendedName>
        <fullName evidence="8">Protein Wnt</fullName>
    </recommendedName>
</protein>
<evidence type="ECO:0000256" key="5">
    <source>
        <dbReference type="ARBA" id="ARBA00022530"/>
    </source>
</evidence>
<evidence type="ECO:0000256" key="3">
    <source>
        <dbReference type="ARBA" id="ARBA00022473"/>
    </source>
</evidence>
<dbReference type="GO" id="GO:0060070">
    <property type="term" value="P:canonical Wnt signaling pathway"/>
    <property type="evidence" value="ECO:0007669"/>
    <property type="project" value="TreeGrafter"/>
</dbReference>
<dbReference type="AlphaFoldDB" id="A0A0M3I307"/>
<dbReference type="GO" id="GO:0005615">
    <property type="term" value="C:extracellular space"/>
    <property type="evidence" value="ECO:0007669"/>
    <property type="project" value="TreeGrafter"/>
</dbReference>
<proteinExistence type="inferred from homology"/>
<comment type="function">
    <text evidence="8">Ligand for members of the frizzled family of seven transmembrane receptors.</text>
</comment>
<comment type="subcellular location">
    <subcellularLocation>
        <location evidence="1 8">Secreted</location>
        <location evidence="1 8">Extracellular space</location>
        <location evidence="1 8">Extracellular matrix</location>
    </subcellularLocation>
</comment>
<evidence type="ECO:0000256" key="2">
    <source>
        <dbReference type="ARBA" id="ARBA00005683"/>
    </source>
</evidence>
<dbReference type="Proteomes" id="UP000036681">
    <property type="component" value="Unplaced"/>
</dbReference>
<comment type="similarity">
    <text evidence="2 8">Belongs to the Wnt family.</text>
</comment>
<evidence type="ECO:0000313" key="10">
    <source>
        <dbReference type="WBParaSite" id="ALUE_0001096301-mRNA-1"/>
    </source>
</evidence>
<evidence type="ECO:0000256" key="4">
    <source>
        <dbReference type="ARBA" id="ARBA00022525"/>
    </source>
</evidence>
<accession>A0A0M3I307</accession>
<keyword evidence="7" id="KW-1015">Disulfide bond</keyword>
<evidence type="ECO:0000313" key="9">
    <source>
        <dbReference type="Proteomes" id="UP000036681"/>
    </source>
</evidence>
<keyword evidence="6 8" id="KW-0879">Wnt signaling pathway</keyword>
<name>A0A0M3I307_ASCLU</name>
<dbReference type="SMART" id="SM00097">
    <property type="entry name" value="WNT1"/>
    <property type="match status" value="1"/>
</dbReference>
<evidence type="ECO:0000256" key="6">
    <source>
        <dbReference type="ARBA" id="ARBA00022687"/>
    </source>
</evidence>
<evidence type="ECO:0000256" key="7">
    <source>
        <dbReference type="ARBA" id="ARBA00023157"/>
    </source>
</evidence>
<keyword evidence="4" id="KW-0964">Secreted</keyword>
<sequence>MKENIQIRGLINNETYRVISEDSALVTILREAIHDALIECAYRSHAHRWNCEVDGNPRSALFPSLTYYGMSSREYAYFLALSTASAVRSIARACAMGRLRSCSCDPSKAGPLLADQRDIWANCANRIGSDNLRYAVKISKRLIDRQFSCLFPITISHIFLHNIAVGRTVRCYFTNFFLKFGSRVKLKTKCDCVSAFGSCLRRRCSARVEELSQIGDFLMESLLHSRRIRRSNTTPHSQRGVCIRTHQERYMKHK</sequence>
<evidence type="ECO:0000256" key="8">
    <source>
        <dbReference type="RuleBase" id="RU003500"/>
    </source>
</evidence>